<dbReference type="GO" id="GO:0140658">
    <property type="term" value="F:ATP-dependent chromatin remodeler activity"/>
    <property type="evidence" value="ECO:0007669"/>
    <property type="project" value="TreeGrafter"/>
</dbReference>
<evidence type="ECO:0000313" key="5">
    <source>
        <dbReference type="Proteomes" id="UP000594638"/>
    </source>
</evidence>
<keyword evidence="2" id="KW-0539">Nucleus</keyword>
<dbReference type="PANTHER" id="PTHR45623:SF14">
    <property type="entry name" value="CHROMODOMAIN-HELICASE-DNA-BINDING PROTEIN 1"/>
    <property type="match status" value="1"/>
</dbReference>
<dbReference type="Gramene" id="OE9A029010T2">
    <property type="protein sequence ID" value="OE9A029010C2"/>
    <property type="gene ID" value="OE9A029010"/>
</dbReference>
<dbReference type="GO" id="GO:0005524">
    <property type="term" value="F:ATP binding"/>
    <property type="evidence" value="ECO:0007669"/>
    <property type="project" value="InterPro"/>
</dbReference>
<dbReference type="GO" id="GO:0003682">
    <property type="term" value="F:chromatin binding"/>
    <property type="evidence" value="ECO:0007669"/>
    <property type="project" value="TreeGrafter"/>
</dbReference>
<evidence type="ECO:0000259" key="3">
    <source>
        <dbReference type="PROSITE" id="PS51192"/>
    </source>
</evidence>
<dbReference type="GO" id="GO:0016887">
    <property type="term" value="F:ATP hydrolysis activity"/>
    <property type="evidence" value="ECO:0007669"/>
    <property type="project" value="TreeGrafter"/>
</dbReference>
<dbReference type="InterPro" id="IPR038718">
    <property type="entry name" value="SNF2-like_sf"/>
</dbReference>
<dbReference type="AlphaFoldDB" id="A0A8S0Q8S0"/>
<dbReference type="GO" id="GO:0034728">
    <property type="term" value="P:nucleosome organization"/>
    <property type="evidence" value="ECO:0007669"/>
    <property type="project" value="TreeGrafter"/>
</dbReference>
<dbReference type="GO" id="GO:0042393">
    <property type="term" value="F:histone binding"/>
    <property type="evidence" value="ECO:0007669"/>
    <property type="project" value="TreeGrafter"/>
</dbReference>
<dbReference type="OrthoDB" id="1709890at2759"/>
<dbReference type="Gene3D" id="3.40.50.10810">
    <property type="entry name" value="Tandem AAA-ATPase domain"/>
    <property type="match status" value="1"/>
</dbReference>
<name>A0A8S0Q8S0_OLEEU</name>
<sequence>MVKLRDSPTILVEARVCQQYEFYNNKNMSRSVKFATLLITYEVLLKDKVVLSKIKWNYLMVDEALELKNSEASLYTTLLEFSTKNRLLITGTPLQNSVEELW</sequence>
<reference evidence="4 5" key="1">
    <citation type="submission" date="2019-12" db="EMBL/GenBank/DDBJ databases">
        <authorList>
            <person name="Alioto T."/>
            <person name="Alioto T."/>
            <person name="Gomez Garrido J."/>
        </authorList>
    </citation>
    <scope>NUCLEOTIDE SEQUENCE [LARGE SCALE GENOMIC DNA]</scope>
</reference>
<evidence type="ECO:0000256" key="1">
    <source>
        <dbReference type="ARBA" id="ARBA00004123"/>
    </source>
</evidence>
<comment type="caution">
    <text evidence="4">The sequence shown here is derived from an EMBL/GenBank/DDBJ whole genome shotgun (WGS) entry which is preliminary data.</text>
</comment>
<proteinExistence type="predicted"/>
<comment type="subcellular location">
    <subcellularLocation>
        <location evidence="1">Nucleus</location>
    </subcellularLocation>
</comment>
<evidence type="ECO:0000256" key="2">
    <source>
        <dbReference type="ARBA" id="ARBA00023242"/>
    </source>
</evidence>
<dbReference type="GO" id="GO:0003677">
    <property type="term" value="F:DNA binding"/>
    <property type="evidence" value="ECO:0007669"/>
    <property type="project" value="TreeGrafter"/>
</dbReference>
<dbReference type="GO" id="GO:0000785">
    <property type="term" value="C:chromatin"/>
    <property type="evidence" value="ECO:0007669"/>
    <property type="project" value="TreeGrafter"/>
</dbReference>
<evidence type="ECO:0000313" key="4">
    <source>
        <dbReference type="EMBL" id="CAA2963979.1"/>
    </source>
</evidence>
<dbReference type="SUPFAM" id="SSF52540">
    <property type="entry name" value="P-loop containing nucleoside triphosphate hydrolases"/>
    <property type="match status" value="1"/>
</dbReference>
<dbReference type="InterPro" id="IPR027417">
    <property type="entry name" value="P-loop_NTPase"/>
</dbReference>
<dbReference type="EMBL" id="CACTIH010001816">
    <property type="protein sequence ID" value="CAA2963979.1"/>
    <property type="molecule type" value="Genomic_DNA"/>
</dbReference>
<feature type="domain" description="Helicase ATP-binding" evidence="3">
    <location>
        <begin position="7"/>
        <end position="102"/>
    </location>
</feature>
<dbReference type="GO" id="GO:0005634">
    <property type="term" value="C:nucleus"/>
    <property type="evidence" value="ECO:0007669"/>
    <property type="project" value="UniProtKB-SubCell"/>
</dbReference>
<organism evidence="4 5">
    <name type="scientific">Olea europaea subsp. europaea</name>
    <dbReference type="NCBI Taxonomy" id="158383"/>
    <lineage>
        <taxon>Eukaryota</taxon>
        <taxon>Viridiplantae</taxon>
        <taxon>Streptophyta</taxon>
        <taxon>Embryophyta</taxon>
        <taxon>Tracheophyta</taxon>
        <taxon>Spermatophyta</taxon>
        <taxon>Magnoliopsida</taxon>
        <taxon>eudicotyledons</taxon>
        <taxon>Gunneridae</taxon>
        <taxon>Pentapetalae</taxon>
        <taxon>asterids</taxon>
        <taxon>lamiids</taxon>
        <taxon>Lamiales</taxon>
        <taxon>Oleaceae</taxon>
        <taxon>Oleeae</taxon>
        <taxon>Olea</taxon>
    </lineage>
</organism>
<dbReference type="InterPro" id="IPR014001">
    <property type="entry name" value="Helicase_ATP-bd"/>
</dbReference>
<dbReference type="Proteomes" id="UP000594638">
    <property type="component" value="Unassembled WGS sequence"/>
</dbReference>
<dbReference type="PANTHER" id="PTHR45623">
    <property type="entry name" value="CHROMODOMAIN-HELICASE-DNA-BINDING PROTEIN 3-RELATED-RELATED"/>
    <property type="match status" value="1"/>
</dbReference>
<dbReference type="InterPro" id="IPR000330">
    <property type="entry name" value="SNF2_N"/>
</dbReference>
<gene>
    <name evidence="4" type="ORF">OLEA9_A029010</name>
</gene>
<accession>A0A8S0Q8S0</accession>
<dbReference type="PROSITE" id="PS51192">
    <property type="entry name" value="HELICASE_ATP_BIND_1"/>
    <property type="match status" value="1"/>
</dbReference>
<dbReference type="Pfam" id="PF00176">
    <property type="entry name" value="SNF2-rel_dom"/>
    <property type="match status" value="1"/>
</dbReference>
<keyword evidence="5" id="KW-1185">Reference proteome</keyword>
<protein>
    <submittedName>
        <fullName evidence="4">CHROMATIN REMODELING 5 isoform X1</fullName>
    </submittedName>
</protein>